<keyword evidence="2" id="KW-1185">Reference proteome</keyword>
<dbReference type="EMBL" id="AGIZ01000012">
    <property type="protein sequence ID" value="EHC10158.1"/>
    <property type="molecule type" value="Genomic_DNA"/>
</dbReference>
<protein>
    <recommendedName>
        <fullName evidence="3">ROK family protein</fullName>
    </recommendedName>
</protein>
<name>G6FXU6_9CYAN</name>
<evidence type="ECO:0000313" key="1">
    <source>
        <dbReference type="EMBL" id="EHC10158.1"/>
    </source>
</evidence>
<organism evidence="1 2">
    <name type="scientific">Fischerella thermalis JSC-11</name>
    <dbReference type="NCBI Taxonomy" id="741277"/>
    <lineage>
        <taxon>Bacteria</taxon>
        <taxon>Bacillati</taxon>
        <taxon>Cyanobacteriota</taxon>
        <taxon>Cyanophyceae</taxon>
        <taxon>Nostocales</taxon>
        <taxon>Hapalosiphonaceae</taxon>
        <taxon>Fischerella</taxon>
    </lineage>
</organism>
<dbReference type="PATRIC" id="fig|741277.3.peg.3130"/>
<gene>
    <name evidence="1" type="ORF">FJSC11DRAFT_3695</name>
</gene>
<evidence type="ECO:0000313" key="2">
    <source>
        <dbReference type="Proteomes" id="UP000004344"/>
    </source>
</evidence>
<accession>G6FXU6</accession>
<proteinExistence type="predicted"/>
<evidence type="ECO:0008006" key="3">
    <source>
        <dbReference type="Google" id="ProtNLM"/>
    </source>
</evidence>
<comment type="caution">
    <text evidence="1">The sequence shown here is derived from an EMBL/GenBank/DDBJ whole genome shotgun (WGS) entry which is preliminary data.</text>
</comment>
<reference evidence="1 2" key="1">
    <citation type="submission" date="2011-09" db="EMBL/GenBank/DDBJ databases">
        <title>The draft genome of Fischerella sp. JSC-11.</title>
        <authorList>
            <consortium name="US DOE Joint Genome Institute (JGI-PGF)"/>
            <person name="Lucas S."/>
            <person name="Han J."/>
            <person name="Lapidus A."/>
            <person name="Cheng J.-F."/>
            <person name="Goodwin L."/>
            <person name="Pitluck S."/>
            <person name="Peters L."/>
            <person name="Land M.L."/>
            <person name="Hauser L."/>
            <person name="Sarkisova S."/>
            <person name="Bryant D.A."/>
            <person name="Brown I."/>
            <person name="Woyke T.J."/>
        </authorList>
    </citation>
    <scope>NUCLEOTIDE SEQUENCE [LARGE SCALE GENOMIC DNA]</scope>
    <source>
        <strain evidence="1 2">JSC-11</strain>
    </source>
</reference>
<sequence>MSLILALDFGGTKLAAAIAHAGSQEWLGYERRLSPANADASTDLEIMRSLIHALLHCRSKSRKIVYNSC</sequence>
<dbReference type="Proteomes" id="UP000004344">
    <property type="component" value="Unassembled WGS sequence"/>
</dbReference>
<dbReference type="AlphaFoldDB" id="G6FXU6"/>